<dbReference type="Proteomes" id="UP001595690">
    <property type="component" value="Unassembled WGS sequence"/>
</dbReference>
<evidence type="ECO:0000313" key="1">
    <source>
        <dbReference type="EMBL" id="MFC3891263.1"/>
    </source>
</evidence>
<dbReference type="RefSeq" id="WP_382370422.1">
    <property type="nucleotide sequence ID" value="NZ_JBHRZI010000010.1"/>
</dbReference>
<comment type="caution">
    <text evidence="1">The sequence shown here is derived from an EMBL/GenBank/DDBJ whole genome shotgun (WGS) entry which is preliminary data.</text>
</comment>
<proteinExistence type="predicted"/>
<organism evidence="1 2">
    <name type="scientific">Lentzea rhizosphaerae</name>
    <dbReference type="NCBI Taxonomy" id="2041025"/>
    <lineage>
        <taxon>Bacteria</taxon>
        <taxon>Bacillati</taxon>
        <taxon>Actinomycetota</taxon>
        <taxon>Actinomycetes</taxon>
        <taxon>Pseudonocardiales</taxon>
        <taxon>Pseudonocardiaceae</taxon>
        <taxon>Lentzea</taxon>
    </lineage>
</organism>
<dbReference type="EMBL" id="JBHRZI010000010">
    <property type="protein sequence ID" value="MFC3891263.1"/>
    <property type="molecule type" value="Genomic_DNA"/>
</dbReference>
<protein>
    <submittedName>
        <fullName evidence="1">Uncharacterized protein</fullName>
    </submittedName>
</protein>
<accession>A0ABV8BM04</accession>
<keyword evidence="2" id="KW-1185">Reference proteome</keyword>
<name>A0ABV8BM04_9PSEU</name>
<gene>
    <name evidence="1" type="ORF">ACFOWZ_07220</name>
</gene>
<reference evidence="2" key="1">
    <citation type="journal article" date="2019" name="Int. J. Syst. Evol. Microbiol.">
        <title>The Global Catalogue of Microorganisms (GCM) 10K type strain sequencing project: providing services to taxonomists for standard genome sequencing and annotation.</title>
        <authorList>
            <consortium name="The Broad Institute Genomics Platform"/>
            <consortium name="The Broad Institute Genome Sequencing Center for Infectious Disease"/>
            <person name="Wu L."/>
            <person name="Ma J."/>
        </authorList>
    </citation>
    <scope>NUCLEOTIDE SEQUENCE [LARGE SCALE GENOMIC DNA]</scope>
    <source>
        <strain evidence="2">CGMCC 4.7405</strain>
    </source>
</reference>
<evidence type="ECO:0000313" key="2">
    <source>
        <dbReference type="Proteomes" id="UP001595690"/>
    </source>
</evidence>
<sequence>MADVLGALSVRIHGQLLVHRQYHRRPVTRATFASVAGARRPIASTVIPEQLLRCGQVANQARTATRCAVEQLEICEMRRVVSAGLGSSDVQVAEFWVFPGVQSSVR</sequence>